<reference evidence="2" key="1">
    <citation type="submission" date="2018-11" db="EMBL/GenBank/DDBJ databases">
        <authorList>
            <consortium name="Pathogen Informatics"/>
        </authorList>
    </citation>
    <scope>NUCLEOTIDE SEQUENCE</scope>
</reference>
<protein>
    <submittedName>
        <fullName evidence="2">Uncharacterized protein</fullName>
    </submittedName>
</protein>
<accession>A0A3S5AJX4</accession>
<feature type="region of interest" description="Disordered" evidence="1">
    <location>
        <begin position="1"/>
        <end position="34"/>
    </location>
</feature>
<sequence>MDSSGSQGGGPRTYSHKSTTTAPRQLPTASGETNIRIHSTRLLKRNERYFNSLMMQTTMPAKRLTIYQVHVLTQGIMITAMTDDFGPDNRQSCDIEVNRRL</sequence>
<evidence type="ECO:0000313" key="3">
    <source>
        <dbReference type="Proteomes" id="UP000784294"/>
    </source>
</evidence>
<dbReference type="AlphaFoldDB" id="A0A3S5AJX4"/>
<evidence type="ECO:0000313" key="2">
    <source>
        <dbReference type="EMBL" id="VEL38772.1"/>
    </source>
</evidence>
<organism evidence="2 3">
    <name type="scientific">Protopolystoma xenopodis</name>
    <dbReference type="NCBI Taxonomy" id="117903"/>
    <lineage>
        <taxon>Eukaryota</taxon>
        <taxon>Metazoa</taxon>
        <taxon>Spiralia</taxon>
        <taxon>Lophotrochozoa</taxon>
        <taxon>Platyhelminthes</taxon>
        <taxon>Monogenea</taxon>
        <taxon>Polyopisthocotylea</taxon>
        <taxon>Polystomatidea</taxon>
        <taxon>Polystomatidae</taxon>
        <taxon>Protopolystoma</taxon>
    </lineage>
</organism>
<name>A0A3S5AJX4_9PLAT</name>
<feature type="compositionally biased region" description="Polar residues" evidence="1">
    <location>
        <begin position="16"/>
        <end position="34"/>
    </location>
</feature>
<dbReference type="EMBL" id="CAAALY010258943">
    <property type="protein sequence ID" value="VEL38772.1"/>
    <property type="molecule type" value="Genomic_DNA"/>
</dbReference>
<feature type="compositionally biased region" description="Gly residues" evidence="1">
    <location>
        <begin position="1"/>
        <end position="11"/>
    </location>
</feature>
<proteinExistence type="predicted"/>
<gene>
    <name evidence="2" type="ORF">PXEA_LOCUS32212</name>
</gene>
<comment type="caution">
    <text evidence="2">The sequence shown here is derived from an EMBL/GenBank/DDBJ whole genome shotgun (WGS) entry which is preliminary data.</text>
</comment>
<dbReference type="Proteomes" id="UP000784294">
    <property type="component" value="Unassembled WGS sequence"/>
</dbReference>
<keyword evidence="3" id="KW-1185">Reference proteome</keyword>
<evidence type="ECO:0000256" key="1">
    <source>
        <dbReference type="SAM" id="MobiDB-lite"/>
    </source>
</evidence>